<proteinExistence type="predicted"/>
<dbReference type="Proteomes" id="UP000658514">
    <property type="component" value="Unassembled WGS sequence"/>
</dbReference>
<evidence type="ECO:0000313" key="1">
    <source>
        <dbReference type="EMBL" id="MBD2200142.1"/>
    </source>
</evidence>
<evidence type="ECO:0000313" key="2">
    <source>
        <dbReference type="Proteomes" id="UP000658514"/>
    </source>
</evidence>
<accession>A0ABR8AJE6</accession>
<keyword evidence="2" id="KW-1185">Reference proteome</keyword>
<comment type="caution">
    <text evidence="1">The sequence shown here is derived from an EMBL/GenBank/DDBJ whole genome shotgun (WGS) entry which is preliminary data.</text>
</comment>
<gene>
    <name evidence="1" type="ORF">H6G24_32545</name>
</gene>
<dbReference type="RefSeq" id="WP_190550654.1">
    <property type="nucleotide sequence ID" value="NZ_CAWPNO010000114.1"/>
</dbReference>
<dbReference type="EMBL" id="JACJQH010000077">
    <property type="protein sequence ID" value="MBD2200142.1"/>
    <property type="molecule type" value="Genomic_DNA"/>
</dbReference>
<protein>
    <submittedName>
        <fullName evidence="1">Uncharacterized protein</fullName>
    </submittedName>
</protein>
<organism evidence="1 2">
    <name type="scientific">Calothrix parietina FACHB-288</name>
    <dbReference type="NCBI Taxonomy" id="2692896"/>
    <lineage>
        <taxon>Bacteria</taxon>
        <taxon>Bacillati</taxon>
        <taxon>Cyanobacteriota</taxon>
        <taxon>Cyanophyceae</taxon>
        <taxon>Nostocales</taxon>
        <taxon>Calotrichaceae</taxon>
        <taxon>Calothrix</taxon>
    </lineage>
</organism>
<name>A0ABR8AJE6_9CYAN</name>
<sequence length="148" mass="17446">MKLIKLEPKVHKFDDLTLIESPNIGIIRHNDFNIVPKAPYYMGVVQFLTTVIYGSKDCICLSPDEFESNVHSRKKYGKLHYDSPYYFISTVNIQEPNTFKIPYLIYNGDYSELINAYREIATDEYYHNKFNEQYSLGVYYPIEKTSEE</sequence>
<reference evidence="1 2" key="1">
    <citation type="journal article" date="2020" name="ISME J.">
        <title>Comparative genomics reveals insights into cyanobacterial evolution and habitat adaptation.</title>
        <authorList>
            <person name="Chen M.Y."/>
            <person name="Teng W.K."/>
            <person name="Zhao L."/>
            <person name="Hu C.X."/>
            <person name="Zhou Y.K."/>
            <person name="Han B.P."/>
            <person name="Song L.R."/>
            <person name="Shu W.S."/>
        </authorList>
    </citation>
    <scope>NUCLEOTIDE SEQUENCE [LARGE SCALE GENOMIC DNA]</scope>
    <source>
        <strain evidence="1 2">FACHB-288</strain>
    </source>
</reference>